<dbReference type="Proteomes" id="UP000252104">
    <property type="component" value="Segment"/>
</dbReference>
<reference evidence="1 2" key="1">
    <citation type="submission" date="2018-05" db="EMBL/GenBank/DDBJ databases">
        <title>Characterization Of A New Bacterial Virus From Orangutan (Pongo pygmaeus).</title>
        <authorList>
            <person name="Ahmad Hisham U.B."/>
            <person name="Ramli N.A."/>
            <person name="Mohamad Zawawi N.A."/>
            <person name="Mat Arip Y."/>
        </authorList>
    </citation>
    <scope>NUCLEOTIDE SEQUENCE [LARGE SCALE GENOMIC DNA]</scope>
</reference>
<evidence type="ECO:0000313" key="1">
    <source>
        <dbReference type="EMBL" id="AXC36996.1"/>
    </source>
</evidence>
<accession>A0A2Z5HBC2</accession>
<name>A0A2Z5HBC2_9CAUD</name>
<protein>
    <submittedName>
        <fullName evidence="1">Uncharacterized protein</fullName>
    </submittedName>
</protein>
<sequence>MLVHDDSLGFTLEDMKKVQQQMIAHCHLPKNFVQHVCEFNI</sequence>
<organism evidence="1 2">
    <name type="scientific">Escherichia phage UB</name>
    <dbReference type="NCBI Taxonomy" id="2268588"/>
    <lineage>
        <taxon>Viruses</taxon>
        <taxon>Duplodnaviria</taxon>
        <taxon>Heunggongvirae</taxon>
        <taxon>Uroviricota</taxon>
        <taxon>Caudoviricetes</taxon>
        <taxon>Asteriusvirus</taxon>
        <taxon>Asteriusvirus PBECO4</taxon>
    </lineage>
</organism>
<dbReference type="EMBL" id="MH383160">
    <property type="protein sequence ID" value="AXC36996.1"/>
    <property type="molecule type" value="Genomic_DNA"/>
</dbReference>
<evidence type="ECO:0000313" key="2">
    <source>
        <dbReference type="Proteomes" id="UP000252104"/>
    </source>
</evidence>
<reference evidence="2" key="2">
    <citation type="submission" date="2018-05" db="EMBL/GenBank/DDBJ databases">
        <title>Genome Assembly Of Bacteriophage Specific To Escherichia coli 0157:H7.</title>
        <authorList>
            <person name="Ahmad Hisham U.B."/>
            <person name="Ramli N.A."/>
            <person name="Mohamad Zawawi N.A."/>
            <person name="Mat Arip Y."/>
        </authorList>
    </citation>
    <scope>NUCLEOTIDE SEQUENCE [LARGE SCALE GENOMIC DNA]</scope>
</reference>
<proteinExistence type="predicted"/>